<dbReference type="SUPFAM" id="SSF49584">
    <property type="entry name" value="Periplasmic chaperone C-domain"/>
    <property type="match status" value="1"/>
</dbReference>
<evidence type="ECO:0000256" key="9">
    <source>
        <dbReference type="SAM" id="SignalP"/>
    </source>
</evidence>
<protein>
    <submittedName>
        <fullName evidence="12">Putative fimbrial chaperone YadV</fullName>
    </submittedName>
</protein>
<dbReference type="PROSITE" id="PS00635">
    <property type="entry name" value="PILI_CHAPERONE"/>
    <property type="match status" value="1"/>
</dbReference>
<accession>A0A6J5DJA7</accession>
<dbReference type="InterPro" id="IPR001829">
    <property type="entry name" value="Pili_assmbl_chaperone_bac"/>
</dbReference>
<dbReference type="InterPro" id="IPR018046">
    <property type="entry name" value="Pili_assmbl_chaperone_CS"/>
</dbReference>
<dbReference type="Pfam" id="PF00345">
    <property type="entry name" value="PapD_N"/>
    <property type="match status" value="1"/>
</dbReference>
<name>A0A6J5DJA7_9BURK</name>
<dbReference type="Proteomes" id="UP000494329">
    <property type="component" value="Unassembled WGS sequence"/>
</dbReference>
<evidence type="ECO:0000256" key="6">
    <source>
        <dbReference type="ARBA" id="ARBA00023186"/>
    </source>
</evidence>
<evidence type="ECO:0000256" key="8">
    <source>
        <dbReference type="RuleBase" id="RU003918"/>
    </source>
</evidence>
<reference evidence="12 13" key="1">
    <citation type="submission" date="2020-04" db="EMBL/GenBank/DDBJ databases">
        <authorList>
            <person name="De Canck E."/>
        </authorList>
    </citation>
    <scope>NUCLEOTIDE SEQUENCE [LARGE SCALE GENOMIC DNA]</scope>
    <source>
        <strain evidence="12 13">LMG 29739</strain>
    </source>
</reference>
<evidence type="ECO:0000256" key="1">
    <source>
        <dbReference type="ARBA" id="ARBA00004418"/>
    </source>
</evidence>
<feature type="signal peptide" evidence="9">
    <location>
        <begin position="1"/>
        <end position="28"/>
    </location>
</feature>
<dbReference type="EMBL" id="CADIKF010000010">
    <property type="protein sequence ID" value="CAB3753557.1"/>
    <property type="molecule type" value="Genomic_DNA"/>
</dbReference>
<dbReference type="InterPro" id="IPR050643">
    <property type="entry name" value="Periplasmic_pilus_chap"/>
</dbReference>
<evidence type="ECO:0000313" key="13">
    <source>
        <dbReference type="Proteomes" id="UP000494329"/>
    </source>
</evidence>
<keyword evidence="5" id="KW-0574">Periplasm</keyword>
<evidence type="ECO:0000256" key="4">
    <source>
        <dbReference type="ARBA" id="ARBA00022729"/>
    </source>
</evidence>
<keyword evidence="6 8" id="KW-0143">Chaperone</keyword>
<evidence type="ECO:0000256" key="5">
    <source>
        <dbReference type="ARBA" id="ARBA00022764"/>
    </source>
</evidence>
<dbReference type="InterPro" id="IPR036316">
    <property type="entry name" value="Pili_assmbl_chap_C_dom_sf"/>
</dbReference>
<evidence type="ECO:0000256" key="7">
    <source>
        <dbReference type="ARBA" id="ARBA00023319"/>
    </source>
</evidence>
<dbReference type="AlphaFoldDB" id="A0A6J5DJA7"/>
<evidence type="ECO:0000259" key="10">
    <source>
        <dbReference type="Pfam" id="PF00345"/>
    </source>
</evidence>
<organism evidence="12 13">
    <name type="scientific">Paraburkholderia solisilvae</name>
    <dbReference type="NCBI Taxonomy" id="624376"/>
    <lineage>
        <taxon>Bacteria</taxon>
        <taxon>Pseudomonadati</taxon>
        <taxon>Pseudomonadota</taxon>
        <taxon>Betaproteobacteria</taxon>
        <taxon>Burkholderiales</taxon>
        <taxon>Burkholderiaceae</taxon>
        <taxon>Paraburkholderia</taxon>
    </lineage>
</organism>
<evidence type="ECO:0000313" key="12">
    <source>
        <dbReference type="EMBL" id="CAB3753557.1"/>
    </source>
</evidence>
<keyword evidence="7" id="KW-0393">Immunoglobulin domain</keyword>
<comment type="subcellular location">
    <subcellularLocation>
        <location evidence="1 8">Periplasm</location>
    </subcellularLocation>
</comment>
<dbReference type="GO" id="GO:0071555">
    <property type="term" value="P:cell wall organization"/>
    <property type="evidence" value="ECO:0007669"/>
    <property type="project" value="InterPro"/>
</dbReference>
<dbReference type="PANTHER" id="PTHR30251:SF2">
    <property type="entry name" value="FIMBRIAL CHAPERONE YADV-RELATED"/>
    <property type="match status" value="1"/>
</dbReference>
<proteinExistence type="inferred from homology"/>
<dbReference type="InterPro" id="IPR008962">
    <property type="entry name" value="PapD-like_sf"/>
</dbReference>
<dbReference type="Gene3D" id="2.60.40.10">
    <property type="entry name" value="Immunoglobulins"/>
    <property type="match status" value="2"/>
</dbReference>
<feature type="domain" description="Pili assembly chaperone C-terminal" evidence="11">
    <location>
        <begin position="180"/>
        <end position="241"/>
    </location>
</feature>
<dbReference type="PANTHER" id="PTHR30251">
    <property type="entry name" value="PILUS ASSEMBLY CHAPERONE"/>
    <property type="match status" value="1"/>
</dbReference>
<evidence type="ECO:0000256" key="2">
    <source>
        <dbReference type="ARBA" id="ARBA00007399"/>
    </source>
</evidence>
<gene>
    <name evidence="12" type="primary">yadV_1</name>
    <name evidence="12" type="ORF">LMG29739_01764</name>
</gene>
<comment type="similarity">
    <text evidence="2 8">Belongs to the periplasmic pilus chaperone family.</text>
</comment>
<dbReference type="PRINTS" id="PR00969">
    <property type="entry name" value="CHAPERONPILI"/>
</dbReference>
<evidence type="ECO:0000256" key="3">
    <source>
        <dbReference type="ARBA" id="ARBA00022558"/>
    </source>
</evidence>
<keyword evidence="4 9" id="KW-0732">Signal</keyword>
<dbReference type="FunFam" id="2.60.40.10:FF:000458">
    <property type="entry name" value="Molecular chaperone FimC"/>
    <property type="match status" value="1"/>
</dbReference>
<evidence type="ECO:0000259" key="11">
    <source>
        <dbReference type="Pfam" id="PF02753"/>
    </source>
</evidence>
<dbReference type="GO" id="GO:0030288">
    <property type="term" value="C:outer membrane-bounded periplasmic space"/>
    <property type="evidence" value="ECO:0007669"/>
    <property type="project" value="InterPro"/>
</dbReference>
<dbReference type="InterPro" id="IPR016147">
    <property type="entry name" value="Pili_assmbl_chaperone_N"/>
</dbReference>
<feature type="chain" id="PRO_5027002567" evidence="9">
    <location>
        <begin position="29"/>
        <end position="257"/>
    </location>
</feature>
<dbReference type="SUPFAM" id="SSF49354">
    <property type="entry name" value="PapD-like"/>
    <property type="match status" value="1"/>
</dbReference>
<feature type="domain" description="Pili assembly chaperone N-terminal" evidence="10">
    <location>
        <begin position="29"/>
        <end position="152"/>
    </location>
</feature>
<keyword evidence="13" id="KW-1185">Reference proteome</keyword>
<dbReference type="InterPro" id="IPR013783">
    <property type="entry name" value="Ig-like_fold"/>
</dbReference>
<dbReference type="Pfam" id="PF02753">
    <property type="entry name" value="PapD_C"/>
    <property type="match status" value="1"/>
</dbReference>
<sequence length="257" mass="27248">MFIKQAFKAAIGLSLGLLLMAGSSGARAGVVISATRVIYDEKEPEVTVKLTNEGSVPALVQTWIDHGETRQAPSEIDVPFVVTPPISRIDPAKGQTLRIAYTGEPLPQDKESVFWLNVLEVPPRPSADEAGANKLQLAFHSRIKLFFRPPDLKGASREAPAAVTWRFVDAGGKTAVEAYNPSAYHVSFIQVDVTVNNRSATCEDGGMVGPGERRLFPVSGWKSASGAAQVHYTSLNDLGGSEGGVAPLQAASPGVSP</sequence>
<keyword evidence="3" id="KW-1029">Fimbrium biogenesis</keyword>
<dbReference type="InterPro" id="IPR016148">
    <property type="entry name" value="Pili_assmbl_chaperone_C"/>
</dbReference>
<dbReference type="RefSeq" id="WP_175110500.1">
    <property type="nucleotide sequence ID" value="NZ_CADIKF010000010.1"/>
</dbReference>